<gene>
    <name evidence="2" type="ORF">GMARGA_LOCUS10384</name>
</gene>
<evidence type="ECO:0000256" key="1">
    <source>
        <dbReference type="SAM" id="MobiDB-lite"/>
    </source>
</evidence>
<evidence type="ECO:0000313" key="3">
    <source>
        <dbReference type="Proteomes" id="UP000789901"/>
    </source>
</evidence>
<keyword evidence="3" id="KW-1185">Reference proteome</keyword>
<protein>
    <submittedName>
        <fullName evidence="2">28243_t:CDS:1</fullName>
    </submittedName>
</protein>
<evidence type="ECO:0000313" key="2">
    <source>
        <dbReference type="EMBL" id="CAG8670328.1"/>
    </source>
</evidence>
<feature type="compositionally biased region" description="Basic residues" evidence="1">
    <location>
        <begin position="33"/>
        <end position="46"/>
    </location>
</feature>
<dbReference type="EMBL" id="CAJVQB010005801">
    <property type="protein sequence ID" value="CAG8670328.1"/>
    <property type="molecule type" value="Genomic_DNA"/>
</dbReference>
<proteinExistence type="predicted"/>
<reference evidence="2 3" key="1">
    <citation type="submission" date="2021-06" db="EMBL/GenBank/DDBJ databases">
        <authorList>
            <person name="Kallberg Y."/>
            <person name="Tangrot J."/>
            <person name="Rosling A."/>
        </authorList>
    </citation>
    <scope>NUCLEOTIDE SEQUENCE [LARGE SCALE GENOMIC DNA]</scope>
    <source>
        <strain evidence="2 3">120-4 pot B 10/14</strain>
    </source>
</reference>
<organism evidence="2 3">
    <name type="scientific">Gigaspora margarita</name>
    <dbReference type="NCBI Taxonomy" id="4874"/>
    <lineage>
        <taxon>Eukaryota</taxon>
        <taxon>Fungi</taxon>
        <taxon>Fungi incertae sedis</taxon>
        <taxon>Mucoromycota</taxon>
        <taxon>Glomeromycotina</taxon>
        <taxon>Glomeromycetes</taxon>
        <taxon>Diversisporales</taxon>
        <taxon>Gigasporaceae</taxon>
        <taxon>Gigaspora</taxon>
    </lineage>
</organism>
<comment type="caution">
    <text evidence="2">The sequence shown here is derived from an EMBL/GenBank/DDBJ whole genome shotgun (WGS) entry which is preliminary data.</text>
</comment>
<dbReference type="Proteomes" id="UP000789901">
    <property type="component" value="Unassembled WGS sequence"/>
</dbReference>
<sequence length="46" mass="5562">MLQTWTTQDLYTLNKLTKEYNVTNILSNSTKNPRQHKSNNYKKKKF</sequence>
<accession>A0ABN7UUS9</accession>
<name>A0ABN7UUS9_GIGMA</name>
<feature type="region of interest" description="Disordered" evidence="1">
    <location>
        <begin position="27"/>
        <end position="46"/>
    </location>
</feature>